<reference evidence="2" key="2">
    <citation type="submission" date="2025-08" db="UniProtKB">
        <authorList>
            <consortium name="Ensembl"/>
        </authorList>
    </citation>
    <scope>IDENTIFICATION</scope>
</reference>
<dbReference type="SMART" id="SM00233">
    <property type="entry name" value="PH"/>
    <property type="match status" value="1"/>
</dbReference>
<dbReference type="Gene3D" id="2.30.29.30">
    <property type="entry name" value="Pleckstrin-homology domain (PH domain)/Phosphotyrosine-binding domain (PTB)"/>
    <property type="match status" value="1"/>
</dbReference>
<dbReference type="Ensembl" id="ENSSAUT00010045199.1">
    <property type="protein sequence ID" value="ENSSAUP00010042943.1"/>
    <property type="gene ID" value="ENSSAUG00010018030.1"/>
</dbReference>
<dbReference type="AlphaFoldDB" id="A0A671WW46"/>
<reference evidence="2" key="1">
    <citation type="submission" date="2021-04" db="EMBL/GenBank/DDBJ databases">
        <authorList>
            <consortium name="Wellcome Sanger Institute Data Sharing"/>
        </authorList>
    </citation>
    <scope>NUCLEOTIDE SEQUENCE [LARGE SCALE GENOMIC DNA]</scope>
</reference>
<dbReference type="Proteomes" id="UP000472265">
    <property type="component" value="Chromosome 20"/>
</dbReference>
<dbReference type="InterPro" id="IPR011993">
    <property type="entry name" value="PH-like_dom_sf"/>
</dbReference>
<accession>A0A671WW46</accession>
<dbReference type="GeneTree" id="ENSGT01030000235742"/>
<keyword evidence="3" id="KW-1185">Reference proteome</keyword>
<evidence type="ECO:0000313" key="3">
    <source>
        <dbReference type="Proteomes" id="UP000472265"/>
    </source>
</evidence>
<dbReference type="SUPFAM" id="SSF50729">
    <property type="entry name" value="PH domain-like"/>
    <property type="match status" value="1"/>
</dbReference>
<dbReference type="PROSITE" id="PS50003">
    <property type="entry name" value="PH_DOMAIN"/>
    <property type="match status" value="1"/>
</dbReference>
<gene>
    <name evidence="2" type="primary">plekhs1</name>
</gene>
<dbReference type="InterPro" id="IPR042986">
    <property type="entry name" value="PLEKHS1"/>
</dbReference>
<dbReference type="Pfam" id="PF00169">
    <property type="entry name" value="PH"/>
    <property type="match status" value="1"/>
</dbReference>
<dbReference type="InterPro" id="IPR001849">
    <property type="entry name" value="PH_domain"/>
</dbReference>
<evidence type="ECO:0000313" key="2">
    <source>
        <dbReference type="Ensembl" id="ENSSAUP00010042943.1"/>
    </source>
</evidence>
<dbReference type="PANTHER" id="PTHR47014">
    <property type="entry name" value="PLECKSTRIN HOMOLOGY DOMAIN-CONTAINING FAMILY S MEMBER 1"/>
    <property type="match status" value="1"/>
</dbReference>
<reference evidence="2" key="3">
    <citation type="submission" date="2025-09" db="UniProtKB">
        <authorList>
            <consortium name="Ensembl"/>
        </authorList>
    </citation>
    <scope>IDENTIFICATION</scope>
</reference>
<name>A0A671WW46_SPAAU</name>
<evidence type="ECO:0000259" key="1">
    <source>
        <dbReference type="PROSITE" id="PS50003"/>
    </source>
</evidence>
<dbReference type="PANTHER" id="PTHR47014:SF1">
    <property type="entry name" value="PLECKSTRIN HOMOLOGY DOMAIN-CONTAINING FAMILY S MEMBER 1"/>
    <property type="match status" value="1"/>
</dbReference>
<proteinExistence type="predicted"/>
<sequence length="257" mass="29836">MEMNIRSGYLFKSPPPNRMKSEKSWKRRYFVLFKISEQEHQLKYFRSPREKDKPLGRIDLEQISLLYVSPQQHQKWGWIQKNFKCSPSSVLCIKACDRDYFLVGESSEEADGWFSALFEALKNRPHKVMTAEVHVNLSSSINHLYLLNCFVAVTDNVFFLPKEICRGPSAPEVNIFSSSRGKMYLMLILFLPTEYVCACVRYSVSGWTGQPQSVCLFHKGDQILAINDLHTSSVDEFNMYLSKSLKNEVRLRRPCPD</sequence>
<organism evidence="2 3">
    <name type="scientific">Sparus aurata</name>
    <name type="common">Gilthead sea bream</name>
    <dbReference type="NCBI Taxonomy" id="8175"/>
    <lineage>
        <taxon>Eukaryota</taxon>
        <taxon>Metazoa</taxon>
        <taxon>Chordata</taxon>
        <taxon>Craniata</taxon>
        <taxon>Vertebrata</taxon>
        <taxon>Euteleostomi</taxon>
        <taxon>Actinopterygii</taxon>
        <taxon>Neopterygii</taxon>
        <taxon>Teleostei</taxon>
        <taxon>Neoteleostei</taxon>
        <taxon>Acanthomorphata</taxon>
        <taxon>Eupercaria</taxon>
        <taxon>Spariformes</taxon>
        <taxon>Sparidae</taxon>
        <taxon>Sparus</taxon>
    </lineage>
</organism>
<feature type="domain" description="PH" evidence="1">
    <location>
        <begin position="3"/>
        <end position="122"/>
    </location>
</feature>
<protein>
    <recommendedName>
        <fullName evidence="1">PH domain-containing protein</fullName>
    </recommendedName>
</protein>